<feature type="compositionally biased region" description="Polar residues" evidence="2">
    <location>
        <begin position="459"/>
        <end position="503"/>
    </location>
</feature>
<dbReference type="SUPFAM" id="SSF54791">
    <property type="entry name" value="Eukaryotic type KH-domain (KH-domain type I)"/>
    <property type="match status" value="1"/>
</dbReference>
<feature type="region of interest" description="Disordered" evidence="2">
    <location>
        <begin position="1"/>
        <end position="32"/>
    </location>
</feature>
<comment type="caution">
    <text evidence="4">The sequence shown here is derived from an EMBL/GenBank/DDBJ whole genome shotgun (WGS) entry which is preliminary data.</text>
</comment>
<evidence type="ECO:0000313" key="4">
    <source>
        <dbReference type="EMBL" id="KAK1356166.1"/>
    </source>
</evidence>
<feature type="region of interest" description="Disordered" evidence="2">
    <location>
        <begin position="564"/>
        <end position="617"/>
    </location>
</feature>
<gene>
    <name evidence="4" type="ORF">POM88_049422</name>
</gene>
<feature type="region of interest" description="Disordered" evidence="2">
    <location>
        <begin position="447"/>
        <end position="503"/>
    </location>
</feature>
<dbReference type="PANTHER" id="PTHR11208:SF98">
    <property type="entry name" value="RNA-BINDING KH DOMAIN-CONTAINING PROTEIN"/>
    <property type="match status" value="1"/>
</dbReference>
<dbReference type="PANTHER" id="PTHR11208">
    <property type="entry name" value="RNA-BINDING PROTEIN RELATED"/>
    <property type="match status" value="1"/>
</dbReference>
<dbReference type="Pfam" id="PF22675">
    <property type="entry name" value="KH-I_KHDC4-BBP"/>
    <property type="match status" value="1"/>
</dbReference>
<reference evidence="4" key="2">
    <citation type="submission" date="2023-05" db="EMBL/GenBank/DDBJ databases">
        <authorList>
            <person name="Schelkunov M.I."/>
        </authorList>
    </citation>
    <scope>NUCLEOTIDE SEQUENCE</scope>
    <source>
        <strain evidence="4">Hsosn_3</strain>
        <tissue evidence="4">Leaf</tissue>
    </source>
</reference>
<feature type="compositionally biased region" description="Polar residues" evidence="2">
    <location>
        <begin position="597"/>
        <end position="617"/>
    </location>
</feature>
<accession>A0AAD8GWU4</accession>
<feature type="compositionally biased region" description="Polar residues" evidence="2">
    <location>
        <begin position="577"/>
        <end position="590"/>
    </location>
</feature>
<evidence type="ECO:0000313" key="5">
    <source>
        <dbReference type="Proteomes" id="UP001237642"/>
    </source>
</evidence>
<evidence type="ECO:0000256" key="1">
    <source>
        <dbReference type="ARBA" id="ARBA00022884"/>
    </source>
</evidence>
<dbReference type="EMBL" id="JAUIZM010000011">
    <property type="protein sequence ID" value="KAK1356166.1"/>
    <property type="molecule type" value="Genomic_DNA"/>
</dbReference>
<dbReference type="AlphaFoldDB" id="A0AAD8GWU4"/>
<dbReference type="InterPro" id="IPR036612">
    <property type="entry name" value="KH_dom_type_1_sf"/>
</dbReference>
<keyword evidence="1" id="KW-0694">RNA-binding</keyword>
<keyword evidence="5" id="KW-1185">Reference proteome</keyword>
<evidence type="ECO:0000259" key="3">
    <source>
        <dbReference type="Pfam" id="PF22675"/>
    </source>
</evidence>
<evidence type="ECO:0000256" key="2">
    <source>
        <dbReference type="SAM" id="MobiDB-lite"/>
    </source>
</evidence>
<sequence>MSTGVEQAFRTEHGIQTNVTSTSSAAPTSSPKVSKFAAKSGFVIPKNKLSGSLVPVFRGSKKPGGSDPISEESSKQTRRKTKWGPDMTQDAAVRKGLAAAYQTRVDQITKQLNSGIVDIEEDLSFASQTSGHESCHSEKSEMLELERREAIGEILKSNPSYKAPANYKPLLREARVPVPVKDYPGFNFISLVYGPGSDTQKRLEKETGAKIRVFGTKSDKGKKEVTADESDNQNLYEELYVHVCADTYEKIDAAVSLIELLVTPVTVNPTVNPSSATTVSSNNGNAVHTSQGTPIPYIIPPPEGNRGVVQSVTGSAPVQPFGQFQSYPGPWFPTSSPLGFVTQQKISAQIPGSHVQMSSASLNSNTSSFFGARPAGFGAVQNPSFVPSRPQPLLQQPYMPQAPLGYNSHPRNSPMPTFHPTPGQSNIATPPFYGNTPTALRPSQVIGPMVPPSAGPPTFSVQSGNPSGSSTAWSQALAGSNNPGQMTLSVGPQRPPMTSQSTSPFGVTSGNMVSPMRTAFQPTPLQPSSLLQTSGPSATPAMTRAMLPGVLSSPVMAAAPVPSSMPLTLTPPPHPQSGAQISGSATSPATTPKPLHPSSNDFTFQPNRPQNPAPQMTLRPNIQSTVNGMPPRNLNIHPPQAHQMSSFHPPVQNSAPRPVVQGFPRPEVINHINQPRAHMSSPSAGNLSFPRGPRQPAFPSAWPVSPPTSAPQMGMRNFNPGSQVMNAAGAFPFRPGSTQPQQNYPTRPQGVFSPNQQFNGNLPFPPNRPSSNSFGRQQNYDPFSPTSGPPRPQSSVNPSQPRNQENDPEYEDLMASVGVK</sequence>
<feature type="compositionally biased region" description="Polar residues" evidence="2">
    <location>
        <begin position="736"/>
        <end position="760"/>
    </location>
</feature>
<feature type="compositionally biased region" description="Polar residues" evidence="2">
    <location>
        <begin position="793"/>
        <end position="803"/>
    </location>
</feature>
<proteinExistence type="predicted"/>
<protein>
    <submittedName>
        <fullName evidence="4">Branchpoint-bridging protein</fullName>
    </submittedName>
</protein>
<dbReference type="GO" id="GO:0005634">
    <property type="term" value="C:nucleus"/>
    <property type="evidence" value="ECO:0007669"/>
    <property type="project" value="TreeGrafter"/>
</dbReference>
<dbReference type="Proteomes" id="UP001237642">
    <property type="component" value="Unassembled WGS sequence"/>
</dbReference>
<dbReference type="GO" id="GO:0048024">
    <property type="term" value="P:regulation of mRNA splicing, via spliceosome"/>
    <property type="evidence" value="ECO:0007669"/>
    <property type="project" value="TreeGrafter"/>
</dbReference>
<name>A0AAD8GWU4_9APIA</name>
<feature type="region of interest" description="Disordered" evidence="2">
    <location>
        <begin position="676"/>
        <end position="820"/>
    </location>
</feature>
<dbReference type="GO" id="GO:0003729">
    <property type="term" value="F:mRNA binding"/>
    <property type="evidence" value="ECO:0007669"/>
    <property type="project" value="TreeGrafter"/>
</dbReference>
<organism evidence="4 5">
    <name type="scientific">Heracleum sosnowskyi</name>
    <dbReference type="NCBI Taxonomy" id="360622"/>
    <lineage>
        <taxon>Eukaryota</taxon>
        <taxon>Viridiplantae</taxon>
        <taxon>Streptophyta</taxon>
        <taxon>Embryophyta</taxon>
        <taxon>Tracheophyta</taxon>
        <taxon>Spermatophyta</taxon>
        <taxon>Magnoliopsida</taxon>
        <taxon>eudicotyledons</taxon>
        <taxon>Gunneridae</taxon>
        <taxon>Pentapetalae</taxon>
        <taxon>asterids</taxon>
        <taxon>campanulids</taxon>
        <taxon>Apiales</taxon>
        <taxon>Apiaceae</taxon>
        <taxon>Apioideae</taxon>
        <taxon>apioid superclade</taxon>
        <taxon>Tordylieae</taxon>
        <taxon>Tordyliinae</taxon>
        <taxon>Heracleum</taxon>
    </lineage>
</organism>
<dbReference type="InterPro" id="IPR045071">
    <property type="entry name" value="BBP-like"/>
</dbReference>
<feature type="compositionally biased region" description="Polar residues" evidence="2">
    <location>
        <begin position="775"/>
        <end position="786"/>
    </location>
</feature>
<feature type="compositionally biased region" description="Low complexity" evidence="2">
    <location>
        <begin position="19"/>
        <end position="32"/>
    </location>
</feature>
<feature type="region of interest" description="Disordered" evidence="2">
    <location>
        <begin position="53"/>
        <end position="88"/>
    </location>
</feature>
<dbReference type="InterPro" id="IPR055256">
    <property type="entry name" value="KH_1_KHDC4/BBP-like"/>
</dbReference>
<feature type="domain" description="KHDC4/BBP-like KH-domain type I" evidence="3">
    <location>
        <begin position="183"/>
        <end position="262"/>
    </location>
</feature>
<dbReference type="Gene3D" id="3.30.1370.10">
    <property type="entry name" value="K Homology domain, type 1"/>
    <property type="match status" value="1"/>
</dbReference>
<reference evidence="4" key="1">
    <citation type="submission" date="2023-02" db="EMBL/GenBank/DDBJ databases">
        <title>Genome of toxic invasive species Heracleum sosnowskyi carries increased number of genes despite the absence of recent whole-genome duplications.</title>
        <authorList>
            <person name="Schelkunov M."/>
            <person name="Shtratnikova V."/>
            <person name="Makarenko M."/>
            <person name="Klepikova A."/>
            <person name="Omelchenko D."/>
            <person name="Novikova G."/>
            <person name="Obukhova E."/>
            <person name="Bogdanov V."/>
            <person name="Penin A."/>
            <person name="Logacheva M."/>
        </authorList>
    </citation>
    <scope>NUCLEOTIDE SEQUENCE</scope>
    <source>
        <strain evidence="4">Hsosn_3</strain>
        <tissue evidence="4">Leaf</tissue>
    </source>
</reference>